<sequence>MPQLSVVVPVFNERDNIPPLLAEIAAALRGTADYEVIYVDDDSSDDSRAVLEAQKAQHPELRVLHHVTRSGQSTAVWNGVRAARGSWIATLDGDGQNDPADIPKLLAARDAAAAEVKLFAGWRTTRRDSFNKRISSKVANAVRSRMLRDATPDTGCGLKLFEREVFLRLPYFDHMHRYLPALVKRAGFRSTSVPVGHRPRTAGVSKYGMLDRLWVGLADLRGVAWLMRRGKVTEVEEL</sequence>
<gene>
    <name evidence="9" type="ORF">ACFYG5_16125</name>
</gene>
<evidence type="ECO:0000256" key="7">
    <source>
        <dbReference type="ARBA" id="ARBA00023136"/>
    </source>
</evidence>
<dbReference type="InterPro" id="IPR050256">
    <property type="entry name" value="Glycosyltransferase_2"/>
</dbReference>
<dbReference type="RefSeq" id="WP_395120812.1">
    <property type="nucleotide sequence ID" value="NZ_CP170721.1"/>
</dbReference>
<dbReference type="EC" id="2.4.-.-" evidence="9"/>
<dbReference type="EMBL" id="CP170721">
    <property type="protein sequence ID" value="XIA18072.1"/>
    <property type="molecule type" value="Genomic_DNA"/>
</dbReference>
<proteinExistence type="predicted"/>
<reference evidence="9" key="1">
    <citation type="submission" date="2024-10" db="EMBL/GenBank/DDBJ databases">
        <authorList>
            <person name="Lesea H.P."/>
            <person name="Kuehl J.V."/>
            <person name="Chandonia J.-M."/>
        </authorList>
    </citation>
    <scope>NUCLEOTIDE SEQUENCE</scope>
    <source>
        <strain evidence="9">FW102-FHT14D07</strain>
    </source>
</reference>
<evidence type="ECO:0000256" key="2">
    <source>
        <dbReference type="ARBA" id="ARBA00022676"/>
    </source>
</evidence>
<keyword evidence="7" id="KW-0472">Membrane</keyword>
<keyword evidence="6" id="KW-1133">Transmembrane helix</keyword>
<dbReference type="GO" id="GO:0005886">
    <property type="term" value="C:plasma membrane"/>
    <property type="evidence" value="ECO:0007669"/>
    <property type="project" value="TreeGrafter"/>
</dbReference>
<dbReference type="Pfam" id="PF00535">
    <property type="entry name" value="Glycos_transf_2"/>
    <property type="match status" value="1"/>
</dbReference>
<evidence type="ECO:0000259" key="8">
    <source>
        <dbReference type="Pfam" id="PF00535"/>
    </source>
</evidence>
<dbReference type="InterPro" id="IPR029044">
    <property type="entry name" value="Nucleotide-diphossugar_trans"/>
</dbReference>
<keyword evidence="5" id="KW-0448">Lipopolysaccharide biosynthesis</keyword>
<dbReference type="AlphaFoldDB" id="A0AB74UTP0"/>
<evidence type="ECO:0000256" key="3">
    <source>
        <dbReference type="ARBA" id="ARBA00022679"/>
    </source>
</evidence>
<keyword evidence="3 9" id="KW-0808">Transferase</keyword>
<dbReference type="GO" id="GO:0009103">
    <property type="term" value="P:lipopolysaccharide biosynthetic process"/>
    <property type="evidence" value="ECO:0007669"/>
    <property type="project" value="UniProtKB-KW"/>
</dbReference>
<evidence type="ECO:0000256" key="1">
    <source>
        <dbReference type="ARBA" id="ARBA00022475"/>
    </source>
</evidence>
<dbReference type="Gene3D" id="3.90.550.10">
    <property type="entry name" value="Spore Coat Polysaccharide Biosynthesis Protein SpsA, Chain A"/>
    <property type="match status" value="1"/>
</dbReference>
<evidence type="ECO:0000256" key="5">
    <source>
        <dbReference type="ARBA" id="ARBA00022985"/>
    </source>
</evidence>
<feature type="domain" description="Glycosyltransferase 2-like" evidence="8">
    <location>
        <begin position="5"/>
        <end position="166"/>
    </location>
</feature>
<accession>A0AB74UTP0</accession>
<dbReference type="InterPro" id="IPR001173">
    <property type="entry name" value="Glyco_trans_2-like"/>
</dbReference>
<evidence type="ECO:0000256" key="6">
    <source>
        <dbReference type="ARBA" id="ARBA00022989"/>
    </source>
</evidence>
<protein>
    <submittedName>
        <fullName evidence="9">Glycosyltransferase</fullName>
        <ecNumber evidence="9">2.4.-.-</ecNumber>
    </submittedName>
</protein>
<keyword evidence="2 9" id="KW-0328">Glycosyltransferase</keyword>
<dbReference type="PANTHER" id="PTHR48090:SF3">
    <property type="entry name" value="UNDECAPRENYL-PHOSPHATE 4-DEOXY-4-FORMAMIDO-L-ARABINOSE TRANSFERASE"/>
    <property type="match status" value="1"/>
</dbReference>
<organism evidence="9">
    <name type="scientific">Rhodanobacter sp. FW102-FHT14D07</name>
    <dbReference type="NCBI Taxonomy" id="3351462"/>
    <lineage>
        <taxon>Bacteria</taxon>
        <taxon>Pseudomonadati</taxon>
        <taxon>Pseudomonadota</taxon>
        <taxon>Gammaproteobacteria</taxon>
        <taxon>Lysobacterales</taxon>
        <taxon>Rhodanobacteraceae</taxon>
        <taxon>Rhodanobacter</taxon>
    </lineage>
</organism>
<dbReference type="SUPFAM" id="SSF53448">
    <property type="entry name" value="Nucleotide-diphospho-sugar transferases"/>
    <property type="match status" value="1"/>
</dbReference>
<name>A0AB74UTP0_9GAMM</name>
<dbReference type="PANTHER" id="PTHR48090">
    <property type="entry name" value="UNDECAPRENYL-PHOSPHATE 4-DEOXY-4-FORMAMIDO-L-ARABINOSE TRANSFERASE-RELATED"/>
    <property type="match status" value="1"/>
</dbReference>
<evidence type="ECO:0000313" key="9">
    <source>
        <dbReference type="EMBL" id="XIA18072.1"/>
    </source>
</evidence>
<dbReference type="GO" id="GO:0099621">
    <property type="term" value="F:undecaprenyl-phosphate 4-deoxy-4-formamido-L-arabinose transferase activity"/>
    <property type="evidence" value="ECO:0007669"/>
    <property type="project" value="TreeGrafter"/>
</dbReference>
<evidence type="ECO:0000256" key="4">
    <source>
        <dbReference type="ARBA" id="ARBA00022692"/>
    </source>
</evidence>
<keyword evidence="1" id="KW-1003">Cell membrane</keyword>
<keyword evidence="4" id="KW-0812">Transmembrane</keyword>
<dbReference type="FunFam" id="3.90.550.10:FF:000170">
    <property type="entry name" value="Dolichol-phosphate mannosyltransferase"/>
    <property type="match status" value="1"/>
</dbReference>